<evidence type="ECO:0000313" key="13">
    <source>
        <dbReference type="Proteomes" id="UP000319014"/>
    </source>
</evidence>
<dbReference type="InterPro" id="IPR051535">
    <property type="entry name" value="Siderophore_ABC-ATPase"/>
</dbReference>
<evidence type="ECO:0000256" key="1">
    <source>
        <dbReference type="ARBA" id="ARBA00004202"/>
    </source>
</evidence>
<sequence length="251" mass="27065">MIRVTGLSHRIGRTPILHEIRTDLPKGKLTALIGPNGAGKSTLLRLIGRLEPLQSGRVTLDGADIAATPTETLALQMAILGQQTAIASRLRLRELVGFGRWPRHRGRPTPTDKDAVTDALRAFALTDLGDRFLDEVSGGQAQRAYLAMTVAQDTDWLLLDEPLNNLDMAHARSLMARLAGLVAGGKSVVTVIHEVNYAAAWADHIVAMKQGRIVAEGPPKAVLNEATLSDLYDTPVTVSSHNGRPLVLHHV</sequence>
<feature type="domain" description="ABC transporter" evidence="11">
    <location>
        <begin position="2"/>
        <end position="235"/>
    </location>
</feature>
<evidence type="ECO:0000313" key="12">
    <source>
        <dbReference type="EMBL" id="SMO73984.1"/>
    </source>
</evidence>
<organism evidence="12 13">
    <name type="scientific">Paracoccus laeviglucosivorans</name>
    <dbReference type="NCBI Taxonomy" id="1197861"/>
    <lineage>
        <taxon>Bacteria</taxon>
        <taxon>Pseudomonadati</taxon>
        <taxon>Pseudomonadota</taxon>
        <taxon>Alphaproteobacteria</taxon>
        <taxon>Rhodobacterales</taxon>
        <taxon>Paracoccaceae</taxon>
        <taxon>Paracoccus</taxon>
    </lineage>
</organism>
<dbReference type="PROSITE" id="PS50893">
    <property type="entry name" value="ABC_TRANSPORTER_2"/>
    <property type="match status" value="1"/>
</dbReference>
<dbReference type="RefSeq" id="WP_142663322.1">
    <property type="nucleotide sequence ID" value="NZ_FXTK01000009.1"/>
</dbReference>
<keyword evidence="9" id="KW-0406">Ion transport</keyword>
<dbReference type="GO" id="GO:0005886">
    <property type="term" value="C:plasma membrane"/>
    <property type="evidence" value="ECO:0007669"/>
    <property type="project" value="UniProtKB-SubCell"/>
</dbReference>
<dbReference type="Proteomes" id="UP000319014">
    <property type="component" value="Unassembled WGS sequence"/>
</dbReference>
<keyword evidence="4" id="KW-1003">Cell membrane</keyword>
<keyword evidence="3" id="KW-0813">Transport</keyword>
<evidence type="ECO:0000259" key="11">
    <source>
        <dbReference type="PROSITE" id="PS50893"/>
    </source>
</evidence>
<keyword evidence="13" id="KW-1185">Reference proteome</keyword>
<evidence type="ECO:0000256" key="9">
    <source>
        <dbReference type="ARBA" id="ARBA00023065"/>
    </source>
</evidence>
<dbReference type="PANTHER" id="PTHR42771:SF3">
    <property type="entry name" value="PETROBACTIN IMPORT ATP-BINDING PROTEIN YCLP"/>
    <property type="match status" value="1"/>
</dbReference>
<dbReference type="GO" id="GO:0016887">
    <property type="term" value="F:ATP hydrolysis activity"/>
    <property type="evidence" value="ECO:0007669"/>
    <property type="project" value="InterPro"/>
</dbReference>
<keyword evidence="6" id="KW-0547">Nucleotide-binding</keyword>
<dbReference type="SUPFAM" id="SSF52540">
    <property type="entry name" value="P-loop containing nucleoside triphosphate hydrolases"/>
    <property type="match status" value="1"/>
</dbReference>
<evidence type="ECO:0000256" key="8">
    <source>
        <dbReference type="ARBA" id="ARBA00023004"/>
    </source>
</evidence>
<dbReference type="GO" id="GO:0005524">
    <property type="term" value="F:ATP binding"/>
    <property type="evidence" value="ECO:0007669"/>
    <property type="project" value="UniProtKB-KW"/>
</dbReference>
<dbReference type="FunFam" id="3.40.50.300:FF:000134">
    <property type="entry name" value="Iron-enterobactin ABC transporter ATP-binding protein"/>
    <property type="match status" value="1"/>
</dbReference>
<comment type="subcellular location">
    <subcellularLocation>
        <location evidence="1">Cell membrane</location>
        <topology evidence="1">Peripheral membrane protein</topology>
    </subcellularLocation>
</comment>
<protein>
    <submittedName>
        <fullName evidence="12">Iron complex transport system ATP-binding protein</fullName>
    </submittedName>
</protein>
<proteinExistence type="inferred from homology"/>
<keyword evidence="5" id="KW-0410">Iron transport</keyword>
<gene>
    <name evidence="12" type="ORF">SAMN06265221_10946</name>
</gene>
<dbReference type="GO" id="GO:0006826">
    <property type="term" value="P:iron ion transport"/>
    <property type="evidence" value="ECO:0007669"/>
    <property type="project" value="UniProtKB-KW"/>
</dbReference>
<keyword evidence="7 12" id="KW-0067">ATP-binding</keyword>
<dbReference type="EMBL" id="FXTK01000009">
    <property type="protein sequence ID" value="SMO73984.1"/>
    <property type="molecule type" value="Genomic_DNA"/>
</dbReference>
<name>A0A521DQK5_9RHOB</name>
<keyword evidence="10" id="KW-0472">Membrane</keyword>
<evidence type="ECO:0000256" key="3">
    <source>
        <dbReference type="ARBA" id="ARBA00022448"/>
    </source>
</evidence>
<evidence type="ECO:0000256" key="7">
    <source>
        <dbReference type="ARBA" id="ARBA00022840"/>
    </source>
</evidence>
<dbReference type="InterPro" id="IPR027417">
    <property type="entry name" value="P-loop_NTPase"/>
</dbReference>
<dbReference type="InterPro" id="IPR003439">
    <property type="entry name" value="ABC_transporter-like_ATP-bd"/>
</dbReference>
<keyword evidence="8" id="KW-0408">Iron</keyword>
<dbReference type="PANTHER" id="PTHR42771">
    <property type="entry name" value="IRON(3+)-HYDROXAMATE IMPORT ATP-BINDING PROTEIN FHUC"/>
    <property type="match status" value="1"/>
</dbReference>
<dbReference type="Gene3D" id="3.40.50.300">
    <property type="entry name" value="P-loop containing nucleotide triphosphate hydrolases"/>
    <property type="match status" value="1"/>
</dbReference>
<comment type="similarity">
    <text evidence="2">Belongs to the ABC transporter superfamily.</text>
</comment>
<dbReference type="Pfam" id="PF00005">
    <property type="entry name" value="ABC_tran"/>
    <property type="match status" value="1"/>
</dbReference>
<evidence type="ECO:0000256" key="6">
    <source>
        <dbReference type="ARBA" id="ARBA00022741"/>
    </source>
</evidence>
<evidence type="ECO:0000256" key="4">
    <source>
        <dbReference type="ARBA" id="ARBA00022475"/>
    </source>
</evidence>
<evidence type="ECO:0000256" key="2">
    <source>
        <dbReference type="ARBA" id="ARBA00005417"/>
    </source>
</evidence>
<dbReference type="CDD" id="cd03214">
    <property type="entry name" value="ABC_Iron-Siderophores_B12_Hemin"/>
    <property type="match status" value="1"/>
</dbReference>
<evidence type="ECO:0000256" key="10">
    <source>
        <dbReference type="ARBA" id="ARBA00023136"/>
    </source>
</evidence>
<dbReference type="InterPro" id="IPR003593">
    <property type="entry name" value="AAA+_ATPase"/>
</dbReference>
<accession>A0A521DQK5</accession>
<dbReference type="AlphaFoldDB" id="A0A521DQK5"/>
<evidence type="ECO:0000256" key="5">
    <source>
        <dbReference type="ARBA" id="ARBA00022496"/>
    </source>
</evidence>
<dbReference type="SMART" id="SM00382">
    <property type="entry name" value="AAA"/>
    <property type="match status" value="1"/>
</dbReference>
<reference evidence="12 13" key="1">
    <citation type="submission" date="2017-05" db="EMBL/GenBank/DDBJ databases">
        <authorList>
            <person name="Varghese N."/>
            <person name="Submissions S."/>
        </authorList>
    </citation>
    <scope>NUCLEOTIDE SEQUENCE [LARGE SCALE GENOMIC DNA]</scope>
    <source>
        <strain evidence="12 13">DSM 100094</strain>
    </source>
</reference>
<dbReference type="OrthoDB" id="9805601at2"/>